<protein>
    <submittedName>
        <fullName evidence="3">Putative secreted peptide</fullName>
    </submittedName>
</protein>
<organism evidence="3">
    <name type="scientific">Anopheles braziliensis</name>
    <dbReference type="NCBI Taxonomy" id="58242"/>
    <lineage>
        <taxon>Eukaryota</taxon>
        <taxon>Metazoa</taxon>
        <taxon>Ecdysozoa</taxon>
        <taxon>Arthropoda</taxon>
        <taxon>Hexapoda</taxon>
        <taxon>Insecta</taxon>
        <taxon>Pterygota</taxon>
        <taxon>Neoptera</taxon>
        <taxon>Endopterygota</taxon>
        <taxon>Diptera</taxon>
        <taxon>Nematocera</taxon>
        <taxon>Culicoidea</taxon>
        <taxon>Culicidae</taxon>
        <taxon>Anophelinae</taxon>
        <taxon>Anopheles</taxon>
    </lineage>
</organism>
<accession>A0A2M3ZQZ2</accession>
<evidence type="ECO:0000256" key="2">
    <source>
        <dbReference type="SAM" id="SignalP"/>
    </source>
</evidence>
<feature type="compositionally biased region" description="Low complexity" evidence="1">
    <location>
        <begin position="82"/>
        <end position="95"/>
    </location>
</feature>
<feature type="region of interest" description="Disordered" evidence="1">
    <location>
        <begin position="20"/>
        <end position="51"/>
    </location>
</feature>
<dbReference type="EMBL" id="GGFM01010236">
    <property type="protein sequence ID" value="MBW30987.1"/>
    <property type="molecule type" value="Transcribed_RNA"/>
</dbReference>
<feature type="chain" id="PRO_5014740159" evidence="2">
    <location>
        <begin position="19"/>
        <end position="102"/>
    </location>
</feature>
<feature type="compositionally biased region" description="Low complexity" evidence="1">
    <location>
        <begin position="20"/>
        <end position="34"/>
    </location>
</feature>
<feature type="signal peptide" evidence="2">
    <location>
        <begin position="1"/>
        <end position="18"/>
    </location>
</feature>
<reference evidence="3" key="1">
    <citation type="submission" date="2018-01" db="EMBL/GenBank/DDBJ databases">
        <title>An insight into the sialome of Amazonian anophelines.</title>
        <authorList>
            <person name="Ribeiro J.M."/>
            <person name="Scarpassa V."/>
            <person name="Calvo E."/>
        </authorList>
    </citation>
    <scope>NUCLEOTIDE SEQUENCE</scope>
    <source>
        <tissue evidence="3">Salivary glands</tissue>
    </source>
</reference>
<evidence type="ECO:0000313" key="3">
    <source>
        <dbReference type="EMBL" id="MBW30987.1"/>
    </source>
</evidence>
<dbReference type="AlphaFoldDB" id="A0A2M3ZQZ2"/>
<proteinExistence type="predicted"/>
<keyword evidence="2" id="KW-0732">Signal</keyword>
<feature type="region of interest" description="Disordered" evidence="1">
    <location>
        <begin position="63"/>
        <end position="102"/>
    </location>
</feature>
<feature type="compositionally biased region" description="Gly residues" evidence="1">
    <location>
        <begin position="66"/>
        <end position="81"/>
    </location>
</feature>
<name>A0A2M3ZQZ2_9DIPT</name>
<evidence type="ECO:0000256" key="1">
    <source>
        <dbReference type="SAM" id="MobiDB-lite"/>
    </source>
</evidence>
<sequence length="102" mass="10045">MIAAVRVIAQAMTAAAGAAVTATTTTTTTTTAGSDRARADRTAGRRQHAVATDAADTAIGEVRGTGQVGGGAPRVQAGGGMTRTRAGRTGQGNRAVPAGRLR</sequence>